<dbReference type="InterPro" id="IPR052852">
    <property type="entry name" value="SSU_Processome_Comp"/>
</dbReference>
<dbReference type="PANTHER" id="PTHR28366:SF1">
    <property type="entry name" value="CHROMOSOME 1 OPEN READING FRAME 131"/>
    <property type="match status" value="1"/>
</dbReference>
<sequence>PEGAGITITGTGRSILRATEAWQDSQRWAVELYGSRVRPNFRSAVVAPTARAAGPSGVCPPPTMTAREQLDAVLGNLYDFGDDFVTREEQVPVRGQSKEPSEDKESYKVNGRVEDQQAVVCSKRGKKTVSVFFDSIKDELSSQAKTPVMSATSVPQPSAVEVVSFLSHKGKKRSQDQHLRGMYIEVLLNIV</sequence>
<name>A0A8J6B1Y6_ELECQ</name>
<gene>
    <name evidence="1" type="ORF">GDO78_016034</name>
</gene>
<accession>A0A8J6B1Y6</accession>
<organism evidence="1 2">
    <name type="scientific">Eleutherodactylus coqui</name>
    <name type="common">Puerto Rican coqui</name>
    <dbReference type="NCBI Taxonomy" id="57060"/>
    <lineage>
        <taxon>Eukaryota</taxon>
        <taxon>Metazoa</taxon>
        <taxon>Chordata</taxon>
        <taxon>Craniata</taxon>
        <taxon>Vertebrata</taxon>
        <taxon>Euteleostomi</taxon>
        <taxon>Amphibia</taxon>
        <taxon>Batrachia</taxon>
        <taxon>Anura</taxon>
        <taxon>Neobatrachia</taxon>
        <taxon>Hyloidea</taxon>
        <taxon>Eleutherodactylidae</taxon>
        <taxon>Eleutherodactylinae</taxon>
        <taxon>Eleutherodactylus</taxon>
        <taxon>Eleutherodactylus</taxon>
    </lineage>
</organism>
<evidence type="ECO:0000313" key="1">
    <source>
        <dbReference type="EMBL" id="KAG9461669.1"/>
    </source>
</evidence>
<evidence type="ECO:0000313" key="2">
    <source>
        <dbReference type="Proteomes" id="UP000770717"/>
    </source>
</evidence>
<comment type="caution">
    <text evidence="1">The sequence shown here is derived from an EMBL/GenBank/DDBJ whole genome shotgun (WGS) entry which is preliminary data.</text>
</comment>
<dbReference type="AlphaFoldDB" id="A0A8J6B1Y6"/>
<dbReference type="OrthoDB" id="10067479at2759"/>
<protein>
    <submittedName>
        <fullName evidence="1">Uncharacterized protein</fullName>
    </submittedName>
</protein>
<proteinExistence type="predicted"/>
<reference evidence="1" key="1">
    <citation type="thesis" date="2020" institute="ProQuest LLC" country="789 East Eisenhower Parkway, Ann Arbor, MI, USA">
        <title>Comparative Genomics and Chromosome Evolution.</title>
        <authorList>
            <person name="Mudd A.B."/>
        </authorList>
    </citation>
    <scope>NUCLEOTIDE SEQUENCE</scope>
    <source>
        <strain evidence="1">HN-11 Male</strain>
        <tissue evidence="1">Kidney and liver</tissue>
    </source>
</reference>
<dbReference type="PANTHER" id="PTHR28366">
    <property type="entry name" value="CHROMOSOME 1 OPEN READING FRAME 131"/>
    <property type="match status" value="1"/>
</dbReference>
<dbReference type="Proteomes" id="UP000770717">
    <property type="component" value="Unassembled WGS sequence"/>
</dbReference>
<feature type="non-terminal residue" evidence="1">
    <location>
        <position position="1"/>
    </location>
</feature>
<keyword evidence="2" id="KW-1185">Reference proteome</keyword>
<dbReference type="EMBL" id="WNTK01017887">
    <property type="protein sequence ID" value="KAG9461669.1"/>
    <property type="molecule type" value="Genomic_DNA"/>
</dbReference>